<reference evidence="2 3" key="1">
    <citation type="journal article" date="2013" name="Curr. Biol.">
        <title>The Genome of the Foraminiferan Reticulomyxa filosa.</title>
        <authorList>
            <person name="Glockner G."/>
            <person name="Hulsmann N."/>
            <person name="Schleicher M."/>
            <person name="Noegel A.A."/>
            <person name="Eichinger L."/>
            <person name="Gallinger C."/>
            <person name="Pawlowski J."/>
            <person name="Sierra R."/>
            <person name="Euteneuer U."/>
            <person name="Pillet L."/>
            <person name="Moustafa A."/>
            <person name="Platzer M."/>
            <person name="Groth M."/>
            <person name="Szafranski K."/>
            <person name="Schliwa M."/>
        </authorList>
    </citation>
    <scope>NUCLEOTIDE SEQUENCE [LARGE SCALE GENOMIC DNA]</scope>
</reference>
<name>X6L9Y4_RETFI</name>
<evidence type="ECO:0000313" key="2">
    <source>
        <dbReference type="EMBL" id="ETN98338.1"/>
    </source>
</evidence>
<feature type="compositionally biased region" description="Polar residues" evidence="1">
    <location>
        <begin position="1"/>
        <end position="13"/>
    </location>
</feature>
<dbReference type="OrthoDB" id="10022108at2759"/>
<evidence type="ECO:0000313" key="3">
    <source>
        <dbReference type="Proteomes" id="UP000023152"/>
    </source>
</evidence>
<feature type="compositionally biased region" description="Low complexity" evidence="1">
    <location>
        <begin position="25"/>
        <end position="42"/>
    </location>
</feature>
<dbReference type="Proteomes" id="UP000023152">
    <property type="component" value="Unassembled WGS sequence"/>
</dbReference>
<feature type="non-terminal residue" evidence="2">
    <location>
        <position position="165"/>
    </location>
</feature>
<dbReference type="AlphaFoldDB" id="X6L9Y4"/>
<gene>
    <name evidence="2" type="ORF">RFI_39172</name>
</gene>
<feature type="compositionally biased region" description="Basic residues" evidence="1">
    <location>
        <begin position="61"/>
        <end position="78"/>
    </location>
</feature>
<accession>X6L9Y4</accession>
<organism evidence="2 3">
    <name type="scientific">Reticulomyxa filosa</name>
    <dbReference type="NCBI Taxonomy" id="46433"/>
    <lineage>
        <taxon>Eukaryota</taxon>
        <taxon>Sar</taxon>
        <taxon>Rhizaria</taxon>
        <taxon>Retaria</taxon>
        <taxon>Foraminifera</taxon>
        <taxon>Monothalamids</taxon>
        <taxon>Reticulomyxidae</taxon>
        <taxon>Reticulomyxa</taxon>
    </lineage>
</organism>
<proteinExistence type="predicted"/>
<dbReference type="EMBL" id="ASPP01046959">
    <property type="protein sequence ID" value="ETN98338.1"/>
    <property type="molecule type" value="Genomic_DNA"/>
</dbReference>
<sequence length="165" mass="19328">MKSTSFGQTNSNMMDEKDEDFVMTNGMSNNGRRSSSDLSSGSKRTKRPLSKDDEMTQSSNKKMRTNYGPHHKTKTKEKKKQELNNDNIWKQRNIKIRRDYFCRTSPTLVISIEIDWWWKCQVLTDLENIKVERFKGLPIAKVLFGTSNDVKKALQDKEIRIGYRL</sequence>
<keyword evidence="3" id="KW-1185">Reference proteome</keyword>
<protein>
    <submittedName>
        <fullName evidence="2">Uncharacterized protein</fullName>
    </submittedName>
</protein>
<evidence type="ECO:0000256" key="1">
    <source>
        <dbReference type="SAM" id="MobiDB-lite"/>
    </source>
</evidence>
<feature type="region of interest" description="Disordered" evidence="1">
    <location>
        <begin position="1"/>
        <end position="81"/>
    </location>
</feature>
<comment type="caution">
    <text evidence="2">The sequence shown here is derived from an EMBL/GenBank/DDBJ whole genome shotgun (WGS) entry which is preliminary data.</text>
</comment>